<dbReference type="Proteomes" id="UP001642484">
    <property type="component" value="Unassembled WGS sequence"/>
</dbReference>
<feature type="domain" description="EF-hand" evidence="4">
    <location>
        <begin position="262"/>
        <end position="297"/>
    </location>
</feature>
<dbReference type="SMART" id="SM00054">
    <property type="entry name" value="EFh"/>
    <property type="match status" value="6"/>
</dbReference>
<gene>
    <name evidence="5" type="ORF">CCMP2556_LOCUS24315</name>
</gene>
<evidence type="ECO:0000256" key="3">
    <source>
        <dbReference type="ARBA" id="ARBA00022837"/>
    </source>
</evidence>
<dbReference type="PROSITE" id="PS00018">
    <property type="entry name" value="EF_HAND_1"/>
    <property type="match status" value="5"/>
</dbReference>
<dbReference type="EMBL" id="CAXAMN010015891">
    <property type="protein sequence ID" value="CAK9046844.1"/>
    <property type="molecule type" value="Genomic_DNA"/>
</dbReference>
<feature type="domain" description="EF-hand" evidence="4">
    <location>
        <begin position="94"/>
        <end position="129"/>
    </location>
</feature>
<dbReference type="PANTHER" id="PTHR34524">
    <property type="entry name" value="CALCYPHOSIN"/>
    <property type="match status" value="1"/>
</dbReference>
<evidence type="ECO:0000259" key="4">
    <source>
        <dbReference type="PROSITE" id="PS50222"/>
    </source>
</evidence>
<dbReference type="Gene3D" id="1.10.238.10">
    <property type="entry name" value="EF-hand"/>
    <property type="match status" value="3"/>
</dbReference>
<keyword evidence="2" id="KW-0677">Repeat</keyword>
<evidence type="ECO:0000256" key="1">
    <source>
        <dbReference type="ARBA" id="ARBA00022723"/>
    </source>
</evidence>
<dbReference type="InterPro" id="IPR011992">
    <property type="entry name" value="EF-hand-dom_pair"/>
</dbReference>
<name>A0ABP0M5R2_9DINO</name>
<protein>
    <recommendedName>
        <fullName evidence="4">EF-hand domain-containing protein</fullName>
    </recommendedName>
</protein>
<dbReference type="PANTHER" id="PTHR34524:SF6">
    <property type="entry name" value="CALCYPHOSINE LIKE"/>
    <property type="match status" value="1"/>
</dbReference>
<proteinExistence type="predicted"/>
<dbReference type="Pfam" id="PF13833">
    <property type="entry name" value="EF-hand_8"/>
    <property type="match status" value="1"/>
</dbReference>
<dbReference type="InterPro" id="IPR051581">
    <property type="entry name" value="Ca-bind"/>
</dbReference>
<dbReference type="Pfam" id="PF13202">
    <property type="entry name" value="EF-hand_5"/>
    <property type="match status" value="3"/>
</dbReference>
<evidence type="ECO:0000313" key="5">
    <source>
        <dbReference type="EMBL" id="CAK9046844.1"/>
    </source>
</evidence>
<dbReference type="InterPro" id="IPR002048">
    <property type="entry name" value="EF_hand_dom"/>
</dbReference>
<reference evidence="5 6" key="1">
    <citation type="submission" date="2024-02" db="EMBL/GenBank/DDBJ databases">
        <authorList>
            <person name="Chen Y."/>
            <person name="Shah S."/>
            <person name="Dougan E. K."/>
            <person name="Thang M."/>
            <person name="Chan C."/>
        </authorList>
    </citation>
    <scope>NUCLEOTIDE SEQUENCE [LARGE SCALE GENOMIC DNA]</scope>
</reference>
<keyword evidence="3" id="KW-0106">Calcium</keyword>
<organism evidence="5 6">
    <name type="scientific">Durusdinium trenchii</name>
    <dbReference type="NCBI Taxonomy" id="1381693"/>
    <lineage>
        <taxon>Eukaryota</taxon>
        <taxon>Sar</taxon>
        <taxon>Alveolata</taxon>
        <taxon>Dinophyceae</taxon>
        <taxon>Suessiales</taxon>
        <taxon>Symbiodiniaceae</taxon>
        <taxon>Durusdinium</taxon>
    </lineage>
</organism>
<keyword evidence="6" id="KW-1185">Reference proteome</keyword>
<evidence type="ECO:0000313" key="6">
    <source>
        <dbReference type="Proteomes" id="UP001642484"/>
    </source>
</evidence>
<feature type="domain" description="EF-hand" evidence="4">
    <location>
        <begin position="221"/>
        <end position="256"/>
    </location>
</feature>
<dbReference type="PROSITE" id="PS50222">
    <property type="entry name" value="EF_HAND_2"/>
    <property type="match status" value="6"/>
</dbReference>
<feature type="domain" description="EF-hand" evidence="4">
    <location>
        <begin position="137"/>
        <end position="172"/>
    </location>
</feature>
<evidence type="ECO:0000256" key="2">
    <source>
        <dbReference type="ARBA" id="ARBA00022737"/>
    </source>
</evidence>
<sequence>MPEEPSTRLFREAFALGREIRVDETSQYRHMELAWPEYLVAMGAIMRLQQDFDPEFFAESLSNFFETLIPLSDSLLAGNPATAGRKVGNSKDQALLVLIAQVFQEADEDETGTIDQTEFRTFFQQPKVQDQLREHGISISNLNMMFNSMDADGQGLLTFDELCDGFLKMASIMRSNERAISYIRKVFTESDDDGSGSLDKDEFNRIFDEPSVKKKMESFGIHATDLSDLFSLIDEDGSGSVTEDEVVAGLVMLRDPKTAGERGVALLSKIFHEADLDGSGALDKYEYVTAFSEEQVTQQLMARNLKVPDWEGLFEVLDADGSGTLQWDELREGLVSFWARHQMDTINK</sequence>
<feature type="domain" description="EF-hand" evidence="4">
    <location>
        <begin position="305"/>
        <end position="340"/>
    </location>
</feature>
<keyword evidence="1" id="KW-0479">Metal-binding</keyword>
<dbReference type="InterPro" id="IPR018247">
    <property type="entry name" value="EF_Hand_1_Ca_BS"/>
</dbReference>
<accession>A0ABP0M5R2</accession>
<dbReference type="SUPFAM" id="SSF47473">
    <property type="entry name" value="EF-hand"/>
    <property type="match status" value="2"/>
</dbReference>
<dbReference type="Pfam" id="PF13499">
    <property type="entry name" value="EF-hand_7"/>
    <property type="match status" value="1"/>
</dbReference>
<comment type="caution">
    <text evidence="5">The sequence shown here is derived from an EMBL/GenBank/DDBJ whole genome shotgun (WGS) entry which is preliminary data.</text>
</comment>
<feature type="domain" description="EF-hand" evidence="4">
    <location>
        <begin position="178"/>
        <end position="213"/>
    </location>
</feature>